<dbReference type="Pfam" id="PF01120">
    <property type="entry name" value="Alpha_L_fucos"/>
    <property type="match status" value="1"/>
</dbReference>
<feature type="domain" description="Glycoside hydrolase family 29 N-terminal" evidence="7">
    <location>
        <begin position="379"/>
        <end position="731"/>
    </location>
</feature>
<evidence type="ECO:0000256" key="1">
    <source>
        <dbReference type="ARBA" id="ARBA00004071"/>
    </source>
</evidence>
<comment type="function">
    <text evidence="1">Alpha-L-fucosidase is responsible for hydrolyzing the alpha-1,6-linked fucose joined to the reducing-end N-acetylglucosamine of the carbohydrate moieties of glycoproteins.</text>
</comment>
<comment type="caution">
    <text evidence="8">The sequence shown here is derived from an EMBL/GenBank/DDBJ whole genome shotgun (WGS) entry which is preliminary data.</text>
</comment>
<dbReference type="SUPFAM" id="SSF51445">
    <property type="entry name" value="(Trans)glycosidases"/>
    <property type="match status" value="1"/>
</dbReference>
<keyword evidence="6" id="KW-0326">Glycosidase</keyword>
<dbReference type="EC" id="3.2.1.51" evidence="3"/>
<dbReference type="PRINTS" id="PR00741">
    <property type="entry name" value="GLHYDRLASE29"/>
</dbReference>
<evidence type="ECO:0000256" key="2">
    <source>
        <dbReference type="ARBA" id="ARBA00007951"/>
    </source>
</evidence>
<dbReference type="EMBL" id="JAPZBO010000001">
    <property type="protein sequence ID" value="KAJ5331979.1"/>
    <property type="molecule type" value="Genomic_DNA"/>
</dbReference>
<reference evidence="8" key="2">
    <citation type="journal article" date="2023" name="IMA Fungus">
        <title>Comparative genomic study of the Penicillium genus elucidates a diverse pangenome and 15 lateral gene transfer events.</title>
        <authorList>
            <person name="Petersen C."/>
            <person name="Sorensen T."/>
            <person name="Nielsen M.R."/>
            <person name="Sondergaard T.E."/>
            <person name="Sorensen J.L."/>
            <person name="Fitzpatrick D.A."/>
            <person name="Frisvad J.C."/>
            <person name="Nielsen K.L."/>
        </authorList>
    </citation>
    <scope>NUCLEOTIDE SEQUENCE</scope>
    <source>
        <strain evidence="8">IBT 21472</strain>
    </source>
</reference>
<evidence type="ECO:0000256" key="3">
    <source>
        <dbReference type="ARBA" id="ARBA00012662"/>
    </source>
</evidence>
<dbReference type="PANTHER" id="PTHR10030:SF37">
    <property type="entry name" value="ALPHA-L-FUCOSIDASE-RELATED"/>
    <property type="match status" value="1"/>
</dbReference>
<sequence>MAPLPSKSDKLYIDAVSPLHLLFLKVLFPHNLTMLVTRKILFGLFASISVTGAVIFKPQNEFQELSGFNASFAVDLGPWFNNRAFGMKPNESSFDGDGNSYPAAEMPPETFSYGGFNYRFSAYNRSGYDNMLLKGQELKVPRGKYFSYQMLASSESGMAAGSVTAKYADGTNTTGPLLVPAWWNWPYPAGGDLVFSSYLTENTTNFNRSNIFQTINWLDSSRELVSLTFPKSSSGSSTSPGGASVETKLHVFALSMLPVLNHSSQSIQLETQYARSTQKWMEGTDKVQIVEVLVNNFGSSFALRNNSVRVQIESPGLETVTEGVIHRLGPGDQATVEVGVRNREGATPGNTGPATVVIKGRNVASVKYTFQATYGIGLYEATYESVYSHESPAWYNNAKYGIFIHWGIYSVPAWGNTGSKENYAEWYWWWLGQGPNYPTDVYDYHLKKYGPNVVYDDFIQNFTVDAWNPKEWVDLFADAGANYFVQVSKHHEGYALFDLPENVTKRTSVAMKPHRNLIQELFDASKRYQPQLHRAVYYSLPEWFNPDYKKYGFSTWPGGNATNPFTNKTLPYTGWVPVNDYIADKMLPEMNTLADMGTEIMWCDIGGPNRTLEFASEWFNRAAKENRQVVMNSRCGLPGDFDTPEYASYDGVQVRKWESSLGMDPYSYGYNRATPLASYMNASSIVTQLVDIVSKNGNLLLDVGPTADGTIVDVEQRHLRQAGTWIKSHAEAIFNTTYWFVTPEEGDNVRFTTSLEAFYIQILARPNGTMTFSSPIPYVHGDKVTVVGGKMHGTVVPSRKDSNGSLTLSISKDVAAADRFAWVFKIAY</sequence>
<evidence type="ECO:0000259" key="7">
    <source>
        <dbReference type="Pfam" id="PF01120"/>
    </source>
</evidence>
<evidence type="ECO:0000256" key="4">
    <source>
        <dbReference type="ARBA" id="ARBA00022729"/>
    </source>
</evidence>
<dbReference type="InterPro" id="IPR017853">
    <property type="entry name" value="GH"/>
</dbReference>
<dbReference type="GO" id="GO:0006004">
    <property type="term" value="P:fucose metabolic process"/>
    <property type="evidence" value="ECO:0007669"/>
    <property type="project" value="InterPro"/>
</dbReference>
<gene>
    <name evidence="8" type="ORF">N7476_001762</name>
</gene>
<dbReference type="PANTHER" id="PTHR10030">
    <property type="entry name" value="ALPHA-L-FUCOSIDASE"/>
    <property type="match status" value="1"/>
</dbReference>
<name>A0A9W9QE51_9EURO</name>
<comment type="similarity">
    <text evidence="2">Belongs to the glycosyl hydrolase 29 family.</text>
</comment>
<dbReference type="InterPro" id="IPR057739">
    <property type="entry name" value="Glyco_hydro_29_N"/>
</dbReference>
<accession>A0A9W9QE51</accession>
<dbReference type="InterPro" id="IPR016286">
    <property type="entry name" value="FUC_metazoa-typ"/>
</dbReference>
<dbReference type="Proteomes" id="UP001147746">
    <property type="component" value="Unassembled WGS sequence"/>
</dbReference>
<dbReference type="SMART" id="SM00812">
    <property type="entry name" value="Alpha_L_fucos"/>
    <property type="match status" value="1"/>
</dbReference>
<keyword evidence="5" id="KW-0378">Hydrolase</keyword>
<proteinExistence type="inferred from homology"/>
<keyword evidence="4" id="KW-0732">Signal</keyword>
<dbReference type="GO" id="GO:0004560">
    <property type="term" value="F:alpha-L-fucosidase activity"/>
    <property type="evidence" value="ECO:0007669"/>
    <property type="project" value="UniProtKB-EC"/>
</dbReference>
<evidence type="ECO:0000313" key="8">
    <source>
        <dbReference type="EMBL" id="KAJ5331979.1"/>
    </source>
</evidence>
<dbReference type="GO" id="GO:0016139">
    <property type="term" value="P:glycoside catabolic process"/>
    <property type="evidence" value="ECO:0007669"/>
    <property type="project" value="TreeGrafter"/>
</dbReference>
<evidence type="ECO:0000313" key="9">
    <source>
        <dbReference type="Proteomes" id="UP001147746"/>
    </source>
</evidence>
<dbReference type="Gene3D" id="3.20.20.80">
    <property type="entry name" value="Glycosidases"/>
    <property type="match status" value="1"/>
</dbReference>
<evidence type="ECO:0000256" key="6">
    <source>
        <dbReference type="ARBA" id="ARBA00023295"/>
    </source>
</evidence>
<keyword evidence="9" id="KW-1185">Reference proteome</keyword>
<protein>
    <recommendedName>
        <fullName evidence="3">alpha-L-fucosidase</fullName>
        <ecNumber evidence="3">3.2.1.51</ecNumber>
    </recommendedName>
</protein>
<dbReference type="InterPro" id="IPR000933">
    <property type="entry name" value="Glyco_hydro_29"/>
</dbReference>
<evidence type="ECO:0000256" key="5">
    <source>
        <dbReference type="ARBA" id="ARBA00022801"/>
    </source>
</evidence>
<dbReference type="AlphaFoldDB" id="A0A9W9QE51"/>
<organism evidence="8 9">
    <name type="scientific">Penicillium atrosanguineum</name>
    <dbReference type="NCBI Taxonomy" id="1132637"/>
    <lineage>
        <taxon>Eukaryota</taxon>
        <taxon>Fungi</taxon>
        <taxon>Dikarya</taxon>
        <taxon>Ascomycota</taxon>
        <taxon>Pezizomycotina</taxon>
        <taxon>Eurotiomycetes</taxon>
        <taxon>Eurotiomycetidae</taxon>
        <taxon>Eurotiales</taxon>
        <taxon>Aspergillaceae</taxon>
        <taxon>Penicillium</taxon>
    </lineage>
</organism>
<reference evidence="8" key="1">
    <citation type="submission" date="2022-12" db="EMBL/GenBank/DDBJ databases">
        <authorList>
            <person name="Petersen C."/>
        </authorList>
    </citation>
    <scope>NUCLEOTIDE SEQUENCE</scope>
    <source>
        <strain evidence="8">IBT 21472</strain>
    </source>
</reference>